<dbReference type="Pfam" id="PF00106">
    <property type="entry name" value="adh_short"/>
    <property type="match status" value="1"/>
</dbReference>
<protein>
    <recommendedName>
        <fullName evidence="6">Short-chain dehydrogenase</fullName>
    </recommendedName>
</protein>
<dbReference type="PROSITE" id="PS00061">
    <property type="entry name" value="ADH_SHORT"/>
    <property type="match status" value="1"/>
</dbReference>
<keyword evidence="2" id="KW-0560">Oxidoreductase</keyword>
<dbReference type="GO" id="GO:0016491">
    <property type="term" value="F:oxidoreductase activity"/>
    <property type="evidence" value="ECO:0007669"/>
    <property type="project" value="UniProtKB-KW"/>
</dbReference>
<dbReference type="PANTHER" id="PTHR44196:SF1">
    <property type="entry name" value="DEHYDROGENASE_REDUCTASE SDR FAMILY MEMBER 7B"/>
    <property type="match status" value="1"/>
</dbReference>
<dbReference type="Proteomes" id="UP000182347">
    <property type="component" value="Unassembled WGS sequence"/>
</dbReference>
<dbReference type="OrthoDB" id="9793345at2"/>
<dbReference type="PIRSF" id="PIRSF000126">
    <property type="entry name" value="11-beta-HSD1"/>
    <property type="match status" value="1"/>
</dbReference>
<dbReference type="RefSeq" id="WP_074597057.1">
    <property type="nucleotide sequence ID" value="NZ_FNHF01000001.1"/>
</dbReference>
<organism evidence="4 5">
    <name type="scientific">Sediminibacillus halophilus</name>
    <dbReference type="NCBI Taxonomy" id="482461"/>
    <lineage>
        <taxon>Bacteria</taxon>
        <taxon>Bacillati</taxon>
        <taxon>Bacillota</taxon>
        <taxon>Bacilli</taxon>
        <taxon>Bacillales</taxon>
        <taxon>Bacillaceae</taxon>
        <taxon>Sediminibacillus</taxon>
    </lineage>
</organism>
<evidence type="ECO:0000256" key="3">
    <source>
        <dbReference type="RuleBase" id="RU000363"/>
    </source>
</evidence>
<reference evidence="5" key="1">
    <citation type="submission" date="2016-10" db="EMBL/GenBank/DDBJ databases">
        <authorList>
            <person name="Varghese N."/>
            <person name="Submissions S."/>
        </authorList>
    </citation>
    <scope>NUCLEOTIDE SEQUENCE [LARGE SCALE GENOMIC DNA]</scope>
    <source>
        <strain evidence="5">CGMCC 1.6199</strain>
    </source>
</reference>
<comment type="similarity">
    <text evidence="1 3">Belongs to the short-chain dehydrogenases/reductases (SDR) family.</text>
</comment>
<name>A0A1G9LQB3_9BACI</name>
<dbReference type="AlphaFoldDB" id="A0A1G9LQB3"/>
<proteinExistence type="inferred from homology"/>
<dbReference type="SUPFAM" id="SSF51735">
    <property type="entry name" value="NAD(P)-binding Rossmann-fold domains"/>
    <property type="match status" value="1"/>
</dbReference>
<accession>A0A1G9LQB3</accession>
<sequence>MNNRITGKKILITGASSGLGEQIARKIAEQGGTPILIARSEVRLKRLAEELAEILGGEVPFYIADLTEINQLDEVLGKIVSRHQPIHGLVNNAGFGVFDYLTDANWEDIENMLQLNVTALIKTVYNILPYFLRNNDGHIVNIASQAGKLATPKSSVYSASKHAVVGFSNALRLEVEGRGVFVTTVNPGPIATRFFDYADPSGNYRQSIERYMLKADTVAEQIVSNLFRKKREINLPRWMEIGSKLYQVSPGLMEKLLKNQFNKK</sequence>
<dbReference type="EMBL" id="FNHF01000001">
    <property type="protein sequence ID" value="SDL64222.1"/>
    <property type="molecule type" value="Genomic_DNA"/>
</dbReference>
<dbReference type="PRINTS" id="PR00080">
    <property type="entry name" value="SDRFAMILY"/>
</dbReference>
<evidence type="ECO:0000256" key="1">
    <source>
        <dbReference type="ARBA" id="ARBA00006484"/>
    </source>
</evidence>
<dbReference type="InterPro" id="IPR036291">
    <property type="entry name" value="NAD(P)-bd_dom_sf"/>
</dbReference>
<evidence type="ECO:0000313" key="5">
    <source>
        <dbReference type="Proteomes" id="UP000182347"/>
    </source>
</evidence>
<dbReference type="PRINTS" id="PR00081">
    <property type="entry name" value="GDHRDH"/>
</dbReference>
<dbReference type="Gene3D" id="3.40.50.720">
    <property type="entry name" value="NAD(P)-binding Rossmann-like Domain"/>
    <property type="match status" value="1"/>
</dbReference>
<dbReference type="InterPro" id="IPR002347">
    <property type="entry name" value="SDR_fam"/>
</dbReference>
<dbReference type="STRING" id="482461.SAMN05216244_0243"/>
<dbReference type="PANTHER" id="PTHR44196">
    <property type="entry name" value="DEHYDROGENASE/REDUCTASE SDR FAMILY MEMBER 7B"/>
    <property type="match status" value="1"/>
</dbReference>
<dbReference type="InterPro" id="IPR020904">
    <property type="entry name" value="Sc_DH/Rdtase_CS"/>
</dbReference>
<gene>
    <name evidence="4" type="ORF">SAMN05216244_0243</name>
</gene>
<evidence type="ECO:0000256" key="2">
    <source>
        <dbReference type="ARBA" id="ARBA00023002"/>
    </source>
</evidence>
<dbReference type="GO" id="GO:0016020">
    <property type="term" value="C:membrane"/>
    <property type="evidence" value="ECO:0007669"/>
    <property type="project" value="TreeGrafter"/>
</dbReference>
<evidence type="ECO:0000313" key="4">
    <source>
        <dbReference type="EMBL" id="SDL64222.1"/>
    </source>
</evidence>
<evidence type="ECO:0008006" key="6">
    <source>
        <dbReference type="Google" id="ProtNLM"/>
    </source>
</evidence>
<keyword evidence="5" id="KW-1185">Reference proteome</keyword>